<feature type="compositionally biased region" description="Basic and acidic residues" evidence="1">
    <location>
        <begin position="391"/>
        <end position="405"/>
    </location>
</feature>
<name>A0AAD6S5N1_9AGAR</name>
<protein>
    <submittedName>
        <fullName evidence="2">Uncharacterized protein</fullName>
    </submittedName>
</protein>
<dbReference type="EMBL" id="JARJCM010000235">
    <property type="protein sequence ID" value="KAJ7021344.1"/>
    <property type="molecule type" value="Genomic_DNA"/>
</dbReference>
<feature type="compositionally biased region" description="Low complexity" evidence="1">
    <location>
        <begin position="296"/>
        <end position="311"/>
    </location>
</feature>
<feature type="region of interest" description="Disordered" evidence="1">
    <location>
        <begin position="275"/>
        <end position="326"/>
    </location>
</feature>
<evidence type="ECO:0000313" key="2">
    <source>
        <dbReference type="EMBL" id="KAJ7021344.1"/>
    </source>
</evidence>
<evidence type="ECO:0000256" key="1">
    <source>
        <dbReference type="SAM" id="MobiDB-lite"/>
    </source>
</evidence>
<feature type="compositionally biased region" description="Basic residues" evidence="1">
    <location>
        <begin position="381"/>
        <end position="390"/>
    </location>
</feature>
<feature type="region of interest" description="Disordered" evidence="1">
    <location>
        <begin position="362"/>
        <end position="416"/>
    </location>
</feature>
<dbReference type="AlphaFoldDB" id="A0AAD6S5N1"/>
<gene>
    <name evidence="2" type="ORF">C8F04DRAFT_1195590</name>
</gene>
<keyword evidence="3" id="KW-1185">Reference proteome</keyword>
<accession>A0AAD6S5N1</accession>
<sequence>MFLPVYAPLAWLEPKNGAGQITGRGATVHFAAQLRNSKFSLNLLVWVLRIENRTVQINDAAPLCCVAPRTVETPNFHPESFCISGRFRTQKVYEYVSGVWGGGSKAITVPTGRNWYTEYFESVLAMGNLKENVRFGVVICERMSCKHLSYKAQREPRSMARAPRRVECAPRRAECAPPLVGVSTASGVVAPCHILNTPRPAHSTAAYRRVQKVGRGEVTMHFAASRRRVPHPRRTTATSKFCSMATISGEVFLPICTPQQEKKQKQKIARLRKCHQRPHYQRLHDDARWCPPSHSPKNPTQNQNQNQKLTPLPYPTAHSRSRIGTPRPWLAADNVPSRMMAVFGGLHAAEVFLWGRGGGEYWSSKTRKGRKQRKEEGREMKGRRRKKRGGRKDENYSHDGREKIVRIAAASMTSKG</sequence>
<comment type="caution">
    <text evidence="2">The sequence shown here is derived from an EMBL/GenBank/DDBJ whole genome shotgun (WGS) entry which is preliminary data.</text>
</comment>
<organism evidence="2 3">
    <name type="scientific">Mycena alexandri</name>
    <dbReference type="NCBI Taxonomy" id="1745969"/>
    <lineage>
        <taxon>Eukaryota</taxon>
        <taxon>Fungi</taxon>
        <taxon>Dikarya</taxon>
        <taxon>Basidiomycota</taxon>
        <taxon>Agaricomycotina</taxon>
        <taxon>Agaricomycetes</taxon>
        <taxon>Agaricomycetidae</taxon>
        <taxon>Agaricales</taxon>
        <taxon>Marasmiineae</taxon>
        <taxon>Mycenaceae</taxon>
        <taxon>Mycena</taxon>
    </lineage>
</organism>
<dbReference type="Proteomes" id="UP001218188">
    <property type="component" value="Unassembled WGS sequence"/>
</dbReference>
<proteinExistence type="predicted"/>
<reference evidence="2" key="1">
    <citation type="submission" date="2023-03" db="EMBL/GenBank/DDBJ databases">
        <title>Massive genome expansion in bonnet fungi (Mycena s.s.) driven by repeated elements and novel gene families across ecological guilds.</title>
        <authorList>
            <consortium name="Lawrence Berkeley National Laboratory"/>
            <person name="Harder C.B."/>
            <person name="Miyauchi S."/>
            <person name="Viragh M."/>
            <person name="Kuo A."/>
            <person name="Thoen E."/>
            <person name="Andreopoulos B."/>
            <person name="Lu D."/>
            <person name="Skrede I."/>
            <person name="Drula E."/>
            <person name="Henrissat B."/>
            <person name="Morin E."/>
            <person name="Kohler A."/>
            <person name="Barry K."/>
            <person name="LaButti K."/>
            <person name="Morin E."/>
            <person name="Salamov A."/>
            <person name="Lipzen A."/>
            <person name="Mereny Z."/>
            <person name="Hegedus B."/>
            <person name="Baldrian P."/>
            <person name="Stursova M."/>
            <person name="Weitz H."/>
            <person name="Taylor A."/>
            <person name="Grigoriev I.V."/>
            <person name="Nagy L.G."/>
            <person name="Martin F."/>
            <person name="Kauserud H."/>
        </authorList>
    </citation>
    <scope>NUCLEOTIDE SEQUENCE</scope>
    <source>
        <strain evidence="2">CBHHK200</strain>
    </source>
</reference>
<evidence type="ECO:0000313" key="3">
    <source>
        <dbReference type="Proteomes" id="UP001218188"/>
    </source>
</evidence>